<feature type="signal peptide" evidence="2">
    <location>
        <begin position="1"/>
        <end position="18"/>
    </location>
</feature>
<evidence type="ECO:0000313" key="4">
    <source>
        <dbReference type="EMBL" id="SHG25139.1"/>
    </source>
</evidence>
<name>A0A1M5IAN8_9FLAO</name>
<dbReference type="Pfam" id="PF18962">
    <property type="entry name" value="Por_Secre_tail"/>
    <property type="match status" value="1"/>
</dbReference>
<dbReference type="Pfam" id="PF17164">
    <property type="entry name" value="DUF5122"/>
    <property type="match status" value="2"/>
</dbReference>
<evidence type="ECO:0000256" key="1">
    <source>
        <dbReference type="ARBA" id="ARBA00022729"/>
    </source>
</evidence>
<dbReference type="NCBIfam" id="TIGR02608">
    <property type="entry name" value="delta_60_rpt"/>
    <property type="match status" value="3"/>
</dbReference>
<reference evidence="5" key="1">
    <citation type="submission" date="2016-11" db="EMBL/GenBank/DDBJ databases">
        <authorList>
            <person name="Varghese N."/>
            <person name="Submissions S."/>
        </authorList>
    </citation>
    <scope>NUCLEOTIDE SEQUENCE [LARGE SCALE GENOMIC DNA]</scope>
    <source>
        <strain evidence="5">YR203</strain>
    </source>
</reference>
<evidence type="ECO:0000256" key="2">
    <source>
        <dbReference type="SAM" id="SignalP"/>
    </source>
</evidence>
<dbReference type="NCBIfam" id="TIGR04183">
    <property type="entry name" value="Por_Secre_tail"/>
    <property type="match status" value="1"/>
</dbReference>
<keyword evidence="1 2" id="KW-0732">Signal</keyword>
<feature type="domain" description="Secretion system C-terminal sorting" evidence="3">
    <location>
        <begin position="438"/>
        <end position="506"/>
    </location>
</feature>
<feature type="chain" id="PRO_5012319023" evidence="2">
    <location>
        <begin position="19"/>
        <end position="508"/>
    </location>
</feature>
<dbReference type="Gene3D" id="2.80.10.50">
    <property type="match status" value="2"/>
</dbReference>
<dbReference type="Proteomes" id="UP000184108">
    <property type="component" value="Unassembled WGS sequence"/>
</dbReference>
<proteinExistence type="predicted"/>
<dbReference type="InterPro" id="IPR013431">
    <property type="entry name" value="Delta_60_rpt"/>
</dbReference>
<protein>
    <submittedName>
        <fullName evidence="4">Delta-60 repeat domain-containing protein/Por secretion system C-terminal sorting domain-containing protein</fullName>
    </submittedName>
</protein>
<sequence length="508" mass="56099">MKKLISFLACMLFLQGFAQSLAWRNRDHLNDMYSYSQTTNKIDSNGNVYLFYSSNPSRYSTGTYYIEKYTSQGTRDTNFGTNGILNINTFLGYPSSEEPNIFSFEVTDSDKPLLFIATEDGGIPKLLRLNTDGTPDQTFGTSGIKYIFTDTSKYSKHYRSDLVKANGKYFIFHNYSNLQNSPKTEIGCFNESGELITGMFDQGLKQVDYGSGYNFTQLEVLRVSGQYLYAQGIGYPSLTRHISKIDISSGIQDNSYDNLTLYLMGSNDNILPDGKILVGGNVTVSSSRTDLVLKRYLADGSVDPSFGTNGVTRLGYPWIALNFAQIVNLPNGDFLVGIYYVSTASSGGRQDALIYIKSNGEVKSSFGGNIPNNGVPIPGIFGIGSYGSPVSYSLKPDYIVVTSSRTYMGESLNNSKVNLNFATLSVAETIKDPSFSFYPNPVKSTGILTLKDNSEASFNLSDSSGKLIFGNQIFKNKAEIDFSSLTSGVYYLNIKQKDKESTRKIIKE</sequence>
<dbReference type="EMBL" id="FQVE01000005">
    <property type="protein sequence ID" value="SHG25139.1"/>
    <property type="molecule type" value="Genomic_DNA"/>
</dbReference>
<accession>A0A1M5IAN8</accession>
<gene>
    <name evidence="4" type="ORF">SAMN02787073_3797</name>
</gene>
<dbReference type="RefSeq" id="WP_083536233.1">
    <property type="nucleotide sequence ID" value="NZ_FQVE01000005.1"/>
</dbReference>
<evidence type="ECO:0000259" key="3">
    <source>
        <dbReference type="Pfam" id="PF18962"/>
    </source>
</evidence>
<dbReference type="InterPro" id="IPR026444">
    <property type="entry name" value="Secre_tail"/>
</dbReference>
<dbReference type="AlphaFoldDB" id="A0A1M5IAN8"/>
<organism evidence="4 5">
    <name type="scientific">Chryseobacterium vrystaatense</name>
    <dbReference type="NCBI Taxonomy" id="307480"/>
    <lineage>
        <taxon>Bacteria</taxon>
        <taxon>Pseudomonadati</taxon>
        <taxon>Bacteroidota</taxon>
        <taxon>Flavobacteriia</taxon>
        <taxon>Flavobacteriales</taxon>
        <taxon>Weeksellaceae</taxon>
        <taxon>Chryseobacterium group</taxon>
        <taxon>Chryseobacterium</taxon>
    </lineage>
</organism>
<evidence type="ECO:0000313" key="5">
    <source>
        <dbReference type="Proteomes" id="UP000184108"/>
    </source>
</evidence>